<evidence type="ECO:0000256" key="1">
    <source>
        <dbReference type="SAM" id="MobiDB-lite"/>
    </source>
</evidence>
<dbReference type="RefSeq" id="XP_068359479.1">
    <property type="nucleotide sequence ID" value="XM_068492534.1"/>
</dbReference>
<dbReference type="GeneID" id="94827238"/>
<name>A0A1J4K4N0_9EUKA</name>
<dbReference type="AlphaFoldDB" id="A0A1J4K4N0"/>
<feature type="region of interest" description="Disordered" evidence="1">
    <location>
        <begin position="167"/>
        <end position="230"/>
    </location>
</feature>
<reference evidence="2" key="1">
    <citation type="submission" date="2016-10" db="EMBL/GenBank/DDBJ databases">
        <authorList>
            <person name="Benchimol M."/>
            <person name="Almeida L.G."/>
            <person name="Vasconcelos A.T."/>
            <person name="Perreira-Neves A."/>
            <person name="Rosa I.A."/>
            <person name="Tasca T."/>
            <person name="Bogo M.R."/>
            <person name="de Souza W."/>
        </authorList>
    </citation>
    <scope>NUCLEOTIDE SEQUENCE [LARGE SCALE GENOMIC DNA]</scope>
    <source>
        <strain evidence="2">K</strain>
    </source>
</reference>
<feature type="compositionally biased region" description="Polar residues" evidence="1">
    <location>
        <begin position="174"/>
        <end position="190"/>
    </location>
</feature>
<feature type="region of interest" description="Disordered" evidence="1">
    <location>
        <begin position="1"/>
        <end position="27"/>
    </location>
</feature>
<sequence>MRNVNQQSSDSDCSQQESSIPKRHITSNGPEISFEISFQEVIKNNNANVMIPGNIDEYWNSIGCRSSFSNVLSFLTQLTEVELLHIFELDNKEHVFDEEERKIHSDDNDSNSANENNSPHHSVSDLSDFHELVKFFHKILKQDVVVQFLQGNKLCIDRLFEINSSLNESREGKNSNGDQNNDPSQNIEVISNSNDNPFSDNNFASENSSNETANSSENNQKGEDSSSSHQYISAGSFNSEVSNDALPEKTKVLFFSFLEIIKTVMSKIQQLEDRRKILRKFAYFLIPQEILDDFGNHQSIYVITFLPIITGKYYSWLVLLKDKSIILASIDGLEVHYKKKRF</sequence>
<comment type="caution">
    <text evidence="2">The sequence shown here is derived from an EMBL/GenBank/DDBJ whole genome shotgun (WGS) entry which is preliminary data.</text>
</comment>
<evidence type="ECO:0000313" key="2">
    <source>
        <dbReference type="EMBL" id="OHT06343.1"/>
    </source>
</evidence>
<protein>
    <submittedName>
        <fullName evidence="2">Uncharacterized protein</fullName>
    </submittedName>
</protein>
<feature type="region of interest" description="Disordered" evidence="1">
    <location>
        <begin position="99"/>
        <end position="123"/>
    </location>
</feature>
<feature type="compositionally biased region" description="Low complexity" evidence="1">
    <location>
        <begin position="191"/>
        <end position="219"/>
    </location>
</feature>
<dbReference type="EMBL" id="MLAK01000727">
    <property type="protein sequence ID" value="OHT06343.1"/>
    <property type="molecule type" value="Genomic_DNA"/>
</dbReference>
<organism evidence="2 3">
    <name type="scientific">Tritrichomonas foetus</name>
    <dbReference type="NCBI Taxonomy" id="1144522"/>
    <lineage>
        <taxon>Eukaryota</taxon>
        <taxon>Metamonada</taxon>
        <taxon>Parabasalia</taxon>
        <taxon>Tritrichomonadida</taxon>
        <taxon>Tritrichomonadidae</taxon>
        <taxon>Tritrichomonas</taxon>
    </lineage>
</organism>
<keyword evidence="3" id="KW-1185">Reference proteome</keyword>
<feature type="compositionally biased region" description="Low complexity" evidence="1">
    <location>
        <begin position="1"/>
        <end position="19"/>
    </location>
</feature>
<evidence type="ECO:0000313" key="3">
    <source>
        <dbReference type="Proteomes" id="UP000179807"/>
    </source>
</evidence>
<dbReference type="Proteomes" id="UP000179807">
    <property type="component" value="Unassembled WGS sequence"/>
</dbReference>
<gene>
    <name evidence="2" type="ORF">TRFO_05514</name>
</gene>
<dbReference type="VEuPathDB" id="TrichDB:TRFO_05514"/>
<accession>A0A1J4K4N0</accession>
<proteinExistence type="predicted"/>